<evidence type="ECO:0000313" key="1">
    <source>
        <dbReference type="EMBL" id="KKM01317.1"/>
    </source>
</evidence>
<sequence>MLYGAAPVRHLLRTLTDEEDDDVYFFVAVGDSVGDGLEEDRLAGLGRRDDEMNSFAAMIEQQASNPAVAWGITKEHVLESAKAQEVLDWSREHQKSSPANALAWKLVEACALFAAEESQQATEICQQLADQEISPDQYELTLNWLAGQQKRDDIQIRVTCAPHYQRITRQIGSAKRDGHQAKGCMGG</sequence>
<dbReference type="EMBL" id="LAZR01017228">
    <property type="protein sequence ID" value="KKM01317.1"/>
    <property type="molecule type" value="Genomic_DNA"/>
</dbReference>
<reference evidence="1" key="1">
    <citation type="journal article" date="2015" name="Nature">
        <title>Complex archaea that bridge the gap between prokaryotes and eukaryotes.</title>
        <authorList>
            <person name="Spang A."/>
            <person name="Saw J.H."/>
            <person name="Jorgensen S.L."/>
            <person name="Zaremba-Niedzwiedzka K."/>
            <person name="Martijn J."/>
            <person name="Lind A.E."/>
            <person name="van Eijk R."/>
            <person name="Schleper C."/>
            <person name="Guy L."/>
            <person name="Ettema T.J."/>
        </authorList>
    </citation>
    <scope>NUCLEOTIDE SEQUENCE</scope>
</reference>
<name>A0A0F9HDV2_9ZZZZ</name>
<accession>A0A0F9HDV2</accession>
<feature type="non-terminal residue" evidence="1">
    <location>
        <position position="187"/>
    </location>
</feature>
<proteinExistence type="predicted"/>
<protein>
    <submittedName>
        <fullName evidence="1">Uncharacterized protein</fullName>
    </submittedName>
</protein>
<gene>
    <name evidence="1" type="ORF">LCGC14_1795670</name>
</gene>
<dbReference type="AlphaFoldDB" id="A0A0F9HDV2"/>
<comment type="caution">
    <text evidence="1">The sequence shown here is derived from an EMBL/GenBank/DDBJ whole genome shotgun (WGS) entry which is preliminary data.</text>
</comment>
<organism evidence="1">
    <name type="scientific">marine sediment metagenome</name>
    <dbReference type="NCBI Taxonomy" id="412755"/>
    <lineage>
        <taxon>unclassified sequences</taxon>
        <taxon>metagenomes</taxon>
        <taxon>ecological metagenomes</taxon>
    </lineage>
</organism>